<organism evidence="6 7">
    <name type="scientific">Cupriavidus lacunae</name>
    <dbReference type="NCBI Taxonomy" id="2666307"/>
    <lineage>
        <taxon>Bacteria</taxon>
        <taxon>Pseudomonadati</taxon>
        <taxon>Pseudomonadota</taxon>
        <taxon>Betaproteobacteria</taxon>
        <taxon>Burkholderiales</taxon>
        <taxon>Burkholderiaceae</taxon>
        <taxon>Cupriavidus</taxon>
    </lineage>
</organism>
<dbReference type="PROSITE" id="PS00687">
    <property type="entry name" value="ALDEHYDE_DEHYDR_GLU"/>
    <property type="match status" value="1"/>
</dbReference>
<dbReference type="Gene3D" id="3.40.309.10">
    <property type="entry name" value="Aldehyde Dehydrogenase, Chain A, domain 2"/>
    <property type="match status" value="1"/>
</dbReference>
<dbReference type="InterPro" id="IPR016162">
    <property type="entry name" value="Ald_DH_N"/>
</dbReference>
<keyword evidence="2 4" id="KW-0560">Oxidoreductase</keyword>
<dbReference type="AlphaFoldDB" id="A0A370NLQ9"/>
<dbReference type="InterPro" id="IPR015590">
    <property type="entry name" value="Aldehyde_DH_dom"/>
</dbReference>
<sequence length="495" mass="52649">MAGDTALDPGQQQALDWILSGTKKLLIGGDWVEAVSGKSFRTEDPSTEQSLAQVAEADAPDIDKAVTAARSAFEAPSWSAISPHERARYLLRIADAVERHGDELAAIETYDNGVPYLASKARIPHIAETFRYYAGWVSKIYGTTNPADASRFIYMLREPMGVCALINAWNVPLGMAATKIAPALACGNTAVLKPAEQAPLSTLRLAELIQQCGLPPGVLNVVPGLGPTAGAAMSAHMGVDKIAFTGSTGVGRQILQGSAGNMKKVSLELGGKSPNIIFADADLDTAVPAAVASFCRNSGQICSSGTRLFVQQDIYDAVAERVCALAAGYKVGSPFSPDTQLGPLISGQQMHRVLSYVDAGQRDGARLQLGGQRVGSIGYFVTPTVFTHVGNRMTIAQEEIFGPVLSIIPFKDEAEAVFQANESIYGLAAAVWTRDTSRAHRVARALKCGRVWINTYGEADPVMSIGGYKQSGFGREYGAESIEAYTQTKSVLMKL</sequence>
<name>A0A370NLQ9_9BURK</name>
<proteinExistence type="inferred from homology"/>
<dbReference type="PANTHER" id="PTHR11699">
    <property type="entry name" value="ALDEHYDE DEHYDROGENASE-RELATED"/>
    <property type="match status" value="1"/>
</dbReference>
<dbReference type="SUPFAM" id="SSF53720">
    <property type="entry name" value="ALDH-like"/>
    <property type="match status" value="1"/>
</dbReference>
<dbReference type="RefSeq" id="WP_115215078.1">
    <property type="nucleotide sequence ID" value="NZ_QKWJ01000061.1"/>
</dbReference>
<dbReference type="EMBL" id="QKWJ01000061">
    <property type="protein sequence ID" value="RDK06511.1"/>
    <property type="molecule type" value="Genomic_DNA"/>
</dbReference>
<evidence type="ECO:0000313" key="6">
    <source>
        <dbReference type="EMBL" id="RDK06511.1"/>
    </source>
</evidence>
<feature type="domain" description="Aldehyde dehydrogenase" evidence="5">
    <location>
        <begin position="31"/>
        <end position="491"/>
    </location>
</feature>
<gene>
    <name evidence="6" type="ORF">DN412_31040</name>
</gene>
<dbReference type="InterPro" id="IPR016163">
    <property type="entry name" value="Ald_DH_C"/>
</dbReference>
<evidence type="ECO:0000256" key="4">
    <source>
        <dbReference type="RuleBase" id="RU003345"/>
    </source>
</evidence>
<dbReference type="FunFam" id="3.40.309.10:FF:000012">
    <property type="entry name" value="Betaine aldehyde dehydrogenase"/>
    <property type="match status" value="1"/>
</dbReference>
<accession>A0A370NLQ9</accession>
<comment type="caution">
    <text evidence="6">The sequence shown here is derived from an EMBL/GenBank/DDBJ whole genome shotgun (WGS) entry which is preliminary data.</text>
</comment>
<dbReference type="InterPro" id="IPR016161">
    <property type="entry name" value="Ald_DH/histidinol_DH"/>
</dbReference>
<protein>
    <submittedName>
        <fullName evidence="6">Betaine-aldehyde dehydrogenase</fullName>
    </submittedName>
</protein>
<dbReference type="Proteomes" id="UP000255165">
    <property type="component" value="Unassembled WGS sequence"/>
</dbReference>
<reference evidence="7" key="1">
    <citation type="submission" date="2018-06" db="EMBL/GenBank/DDBJ databases">
        <authorList>
            <person name="Feng T."/>
            <person name="Jeon C.O."/>
        </authorList>
    </citation>
    <scope>NUCLEOTIDE SEQUENCE [LARGE SCALE GENOMIC DNA]</scope>
    <source>
        <strain evidence="7">S23</strain>
    </source>
</reference>
<comment type="similarity">
    <text evidence="1 4">Belongs to the aldehyde dehydrogenase family.</text>
</comment>
<evidence type="ECO:0000256" key="1">
    <source>
        <dbReference type="ARBA" id="ARBA00009986"/>
    </source>
</evidence>
<feature type="active site" evidence="3">
    <location>
        <position position="268"/>
    </location>
</feature>
<dbReference type="FunFam" id="3.40.605.10:FF:000007">
    <property type="entry name" value="NAD/NADP-dependent betaine aldehyde dehydrogenase"/>
    <property type="match status" value="1"/>
</dbReference>
<evidence type="ECO:0000256" key="2">
    <source>
        <dbReference type="ARBA" id="ARBA00023002"/>
    </source>
</evidence>
<evidence type="ECO:0000259" key="5">
    <source>
        <dbReference type="Pfam" id="PF00171"/>
    </source>
</evidence>
<dbReference type="GO" id="GO:0016620">
    <property type="term" value="F:oxidoreductase activity, acting on the aldehyde or oxo group of donors, NAD or NADP as acceptor"/>
    <property type="evidence" value="ECO:0007669"/>
    <property type="project" value="InterPro"/>
</dbReference>
<dbReference type="Gene3D" id="3.40.605.10">
    <property type="entry name" value="Aldehyde Dehydrogenase, Chain A, domain 1"/>
    <property type="match status" value="1"/>
</dbReference>
<evidence type="ECO:0000313" key="7">
    <source>
        <dbReference type="Proteomes" id="UP000255165"/>
    </source>
</evidence>
<dbReference type="Pfam" id="PF00171">
    <property type="entry name" value="Aldedh"/>
    <property type="match status" value="1"/>
</dbReference>
<keyword evidence="7" id="KW-1185">Reference proteome</keyword>
<dbReference type="InterPro" id="IPR029510">
    <property type="entry name" value="Ald_DH_CS_GLU"/>
</dbReference>
<evidence type="ECO:0000256" key="3">
    <source>
        <dbReference type="PROSITE-ProRule" id="PRU10007"/>
    </source>
</evidence>